<feature type="compositionally biased region" description="Pro residues" evidence="1">
    <location>
        <begin position="1234"/>
        <end position="1247"/>
    </location>
</feature>
<dbReference type="STRING" id="38302.SAMN04488535_2123"/>
<name>A0A1G9QW51_9CORY</name>
<keyword evidence="2" id="KW-1133">Transmembrane helix</keyword>
<evidence type="ECO:0000256" key="2">
    <source>
        <dbReference type="SAM" id="Phobius"/>
    </source>
</evidence>
<accession>A0A1G9QW51</accession>
<keyword evidence="2" id="KW-0812">Transmembrane</keyword>
<keyword evidence="2" id="KW-0472">Membrane</keyword>
<evidence type="ECO:0000313" key="5">
    <source>
        <dbReference type="Proteomes" id="UP000199350"/>
    </source>
</evidence>
<reference evidence="5" key="1">
    <citation type="submission" date="2016-10" db="EMBL/GenBank/DDBJ databases">
        <authorList>
            <person name="Varghese N."/>
            <person name="Submissions S."/>
        </authorList>
    </citation>
    <scope>NUCLEOTIDE SEQUENCE [LARGE SCALE GENOMIC DNA]</scope>
    <source>
        <strain evidence="5">DSM 20632</strain>
    </source>
</reference>
<evidence type="ECO:0000313" key="4">
    <source>
        <dbReference type="EMBL" id="SDM15090.1"/>
    </source>
</evidence>
<proteinExistence type="predicted"/>
<dbReference type="Pfam" id="PF19407">
    <property type="entry name" value="DUF5979"/>
    <property type="match status" value="2"/>
</dbReference>
<evidence type="ECO:0000256" key="1">
    <source>
        <dbReference type="SAM" id="MobiDB-lite"/>
    </source>
</evidence>
<feature type="transmembrane region" description="Helical" evidence="2">
    <location>
        <begin position="1299"/>
        <end position="1320"/>
    </location>
</feature>
<gene>
    <name evidence="4" type="ORF">SAMN04488535_2123</name>
</gene>
<feature type="compositionally biased region" description="Low complexity" evidence="1">
    <location>
        <begin position="1260"/>
        <end position="1287"/>
    </location>
</feature>
<dbReference type="InterPro" id="IPR046022">
    <property type="entry name" value="DUF5979"/>
</dbReference>
<protein>
    <recommendedName>
        <fullName evidence="3">DUF5979 domain-containing protein</fullName>
    </recommendedName>
</protein>
<feature type="domain" description="DUF5979" evidence="3">
    <location>
        <begin position="608"/>
        <end position="705"/>
    </location>
</feature>
<feature type="region of interest" description="Disordered" evidence="1">
    <location>
        <begin position="1225"/>
        <end position="1299"/>
    </location>
</feature>
<feature type="domain" description="DUF5979" evidence="3">
    <location>
        <begin position="828"/>
        <end position="909"/>
    </location>
</feature>
<dbReference type="Proteomes" id="UP000199350">
    <property type="component" value="Chromosome I"/>
</dbReference>
<sequence length="1328" mass="142514">METEKKGRVLEDRTSIKWTVDIAGALLVTEDADEDGVVVLEDELSEHLNFCRPGQAKLFGGRPNNQNEIGELTYDDNGNLTVALNDGEEFRSDFLYTLEYVTCLADADLLITESGIDNDDFANTIVIGEKKYDGIIGDYTDWEPVVLRKEGFLRGGEDRFQKATWRIFEHGSALVDAENITLKDDFGASQEVCEGGLNIAVFEQTQRPVWNEDENRFEQGWTNITSNFSGVNGVADAGDNGFDTTIEWSNFDFDPTKNYQFQYTNCLTTDGIPDSETEFGNNAVFNGAELKATTKSPGFTQDKSGRLNTEPKVVGGQTQPAGTTVDWTVRVDGYQIEDLDTLDITDEFSDTQAVCEAGNADLKDRLNFKLEARDFVKNGGKETVDLTGATDVDLTGNTLTFSMDADEFGEDHFSRDYSYFITYTMCTSSGGLDEKGTTYGNSVDVNGVKLNSNVEQSWDGGADGNGVSRGSFSLLKTQAGGSADFGEDAEFTVLVEEFAPVRDDDDNLVPADLTDASVTPVQRYEIKVKADGTPVSGHYARGNNWQIRLTEVGFPEDSGFIFEPGRFVDSKKDGVTVSEDGSEAIIAIKPRENIEVELRNRANLGSATISKEVVGKAADAVGNQSFEVLARITNPDGTKTQQTLVLGNSEEATIPNLKVGTIVKFSEARPADNDQVTWGDPEFVPGDEITITQDNPNVKVQLKNKANDTYGTFKIKKKLEGPEQYNSNVPDTYLVRATWTDANGQSQSKELQVPKNGSVDFGEDLKNGTVVTLEEILPENGNGLAWGVPAWSGDVTVGENNLGEVTIGKDVKNVKLKNYVDKNDGTMRVIKSVEGEAAEAVPEDVEFTVKATWKSGTEYKSEILTITQGEATALSEKLPVETEITFTELDLPEIEGVAWGNITWGTDPTGESWLKANPDGSYTGIISDNPEEGRLVTVSNEALWAPGAISYEKYIITDESGAGIPAAEANLPEGAEFEVSIENIELPAGKELPADAGIAVGDIITLNAANGFKWESDKVLPKGTTVTFSELTPKPLPGIDWSTQINYIVNGESADAPAADIEANEVTEVEIHNRVIPTTTVDVDKIVTGPKGNAVTKDENALFQVTASWTDVDGNDRHCILNVVPGQQAEVHPEPANCDASIIDGKPSFPLNTEITFEETGATTDVSNVKWAEVLWTVAGGSANISELEGSETGVVVELTGEANDPVKLSLENKTSANGLIIIPIPIFPGDHTPTPPTPDTPTPGEPSKPGEPSEPTDPSDPSSPSEPGDTPKSPGSGPSQPSDGPSGSKGGGLANTGASVLGVAGAGLLLLVGGAWLALRGRGNKEA</sequence>
<evidence type="ECO:0000259" key="3">
    <source>
        <dbReference type="Pfam" id="PF19407"/>
    </source>
</evidence>
<dbReference type="EMBL" id="LT629700">
    <property type="protein sequence ID" value="SDM15090.1"/>
    <property type="molecule type" value="Genomic_DNA"/>
</dbReference>
<keyword evidence="5" id="KW-1185">Reference proteome</keyword>
<organism evidence="4 5">
    <name type="scientific">Corynebacterium mycetoides</name>
    <dbReference type="NCBI Taxonomy" id="38302"/>
    <lineage>
        <taxon>Bacteria</taxon>
        <taxon>Bacillati</taxon>
        <taxon>Actinomycetota</taxon>
        <taxon>Actinomycetes</taxon>
        <taxon>Mycobacteriales</taxon>
        <taxon>Corynebacteriaceae</taxon>
        <taxon>Corynebacterium</taxon>
    </lineage>
</organism>
<feature type="region of interest" description="Disordered" evidence="1">
    <location>
        <begin position="294"/>
        <end position="320"/>
    </location>
</feature>